<evidence type="ECO:0000313" key="1">
    <source>
        <dbReference type="EMBL" id="MFB9311638.1"/>
    </source>
</evidence>
<keyword evidence="2" id="KW-1185">Reference proteome</keyword>
<organism evidence="1 2">
    <name type="scientific">Nocardioides plantarum</name>
    <dbReference type="NCBI Taxonomy" id="29299"/>
    <lineage>
        <taxon>Bacteria</taxon>
        <taxon>Bacillati</taxon>
        <taxon>Actinomycetota</taxon>
        <taxon>Actinomycetes</taxon>
        <taxon>Propionibacteriales</taxon>
        <taxon>Nocardioidaceae</taxon>
        <taxon>Nocardioides</taxon>
    </lineage>
</organism>
<sequence length="103" mass="11162">MSMLLVGLHATDRESTDGAQVAALAVALLPERFPDVVGHATVMTTRPRLVEVAVVLHQGVDRPRTALRSCVDHLIADLAAEHRVEGCWACHSPRLPGDPQPVW</sequence>
<reference evidence="1 2" key="1">
    <citation type="submission" date="2024-09" db="EMBL/GenBank/DDBJ databases">
        <authorList>
            <person name="Sun Q."/>
            <person name="Mori K."/>
        </authorList>
    </citation>
    <scope>NUCLEOTIDE SEQUENCE [LARGE SCALE GENOMIC DNA]</scope>
    <source>
        <strain evidence="1 2">JCM 9626</strain>
    </source>
</reference>
<dbReference type="EMBL" id="JBHMDG010000001">
    <property type="protein sequence ID" value="MFB9311638.1"/>
    <property type="molecule type" value="Genomic_DNA"/>
</dbReference>
<comment type="caution">
    <text evidence="1">The sequence shown here is derived from an EMBL/GenBank/DDBJ whole genome shotgun (WGS) entry which is preliminary data.</text>
</comment>
<name>A0ABV5K6F1_9ACTN</name>
<accession>A0ABV5K6F1</accession>
<dbReference type="Proteomes" id="UP001589750">
    <property type="component" value="Unassembled WGS sequence"/>
</dbReference>
<proteinExistence type="predicted"/>
<protein>
    <submittedName>
        <fullName evidence="1">Uncharacterized protein</fullName>
    </submittedName>
</protein>
<dbReference type="RefSeq" id="WP_140008502.1">
    <property type="nucleotide sequence ID" value="NZ_JBHMDG010000001.1"/>
</dbReference>
<gene>
    <name evidence="1" type="ORF">ACFFRI_01165</name>
</gene>
<evidence type="ECO:0000313" key="2">
    <source>
        <dbReference type="Proteomes" id="UP001589750"/>
    </source>
</evidence>